<gene>
    <name evidence="1" type="ORF">AFUS01_LOCUS44173</name>
</gene>
<dbReference type="OrthoDB" id="8300214at2759"/>
<feature type="non-terminal residue" evidence="1">
    <location>
        <position position="1"/>
    </location>
</feature>
<proteinExistence type="predicted"/>
<dbReference type="AlphaFoldDB" id="A0A8J2LK97"/>
<evidence type="ECO:0000313" key="1">
    <source>
        <dbReference type="EMBL" id="CAG7834699.1"/>
    </source>
</evidence>
<sequence length="167" mass="19490">CINLFSPGTFDSHSTHKRKHHFNLKTRNFEENGGTCTGFIIPISHGPDKNMEGIYIQLLEAGIEINGKAPHDIQVHNEMFYRRFAQDEILGFAEAYMDGWIDVESIDEVFNRIILGGLYKKYFQFPWNKICHYLEFQLFNNQTAKRSFEVGQKHYDLGNALYESFLD</sequence>
<evidence type="ECO:0000313" key="2">
    <source>
        <dbReference type="Proteomes" id="UP000708208"/>
    </source>
</evidence>
<dbReference type="EMBL" id="CAJVCH010570338">
    <property type="protein sequence ID" value="CAG7834699.1"/>
    <property type="molecule type" value="Genomic_DNA"/>
</dbReference>
<organism evidence="1 2">
    <name type="scientific">Allacma fusca</name>
    <dbReference type="NCBI Taxonomy" id="39272"/>
    <lineage>
        <taxon>Eukaryota</taxon>
        <taxon>Metazoa</taxon>
        <taxon>Ecdysozoa</taxon>
        <taxon>Arthropoda</taxon>
        <taxon>Hexapoda</taxon>
        <taxon>Collembola</taxon>
        <taxon>Symphypleona</taxon>
        <taxon>Sminthuridae</taxon>
        <taxon>Allacma</taxon>
    </lineage>
</organism>
<keyword evidence="2" id="KW-1185">Reference proteome</keyword>
<name>A0A8J2LK97_9HEXA</name>
<protein>
    <submittedName>
        <fullName evidence="1">Uncharacterized protein</fullName>
    </submittedName>
</protein>
<comment type="caution">
    <text evidence="1">The sequence shown here is derived from an EMBL/GenBank/DDBJ whole genome shotgun (WGS) entry which is preliminary data.</text>
</comment>
<feature type="non-terminal residue" evidence="1">
    <location>
        <position position="167"/>
    </location>
</feature>
<dbReference type="Proteomes" id="UP000708208">
    <property type="component" value="Unassembled WGS sequence"/>
</dbReference>
<reference evidence="1" key="1">
    <citation type="submission" date="2021-06" db="EMBL/GenBank/DDBJ databases">
        <authorList>
            <person name="Hodson N. C."/>
            <person name="Mongue J. A."/>
            <person name="Jaron S. K."/>
        </authorList>
    </citation>
    <scope>NUCLEOTIDE SEQUENCE</scope>
</reference>
<accession>A0A8J2LK97</accession>